<evidence type="ECO:0000313" key="2">
    <source>
        <dbReference type="Proteomes" id="UP000197270"/>
    </source>
</evidence>
<proteinExistence type="predicted"/>
<dbReference type="OMA" id="ERFGWWG"/>
<sequence length="142" mass="16346">MMELWLTVNGKRTCASAPLDPLTRAVVISLFTWRRAEPDDNADVPMGWWGDTWPAVQNDRYGSRLWLLQRSKLTNQLVQTVRGYIRECLQWMIDDGVVSRIDLDIRRTGINELGNSITLWRRDGPVMISFDDLWSAITHGGQ</sequence>
<dbReference type="InterPro" id="IPR010877">
    <property type="entry name" value="Phage_Mu_Gp46"/>
</dbReference>
<name>A0A024L417_ECOLX</name>
<organism evidence="1 2">
    <name type="scientific">Escherichia coli</name>
    <dbReference type="NCBI Taxonomy" id="562"/>
    <lineage>
        <taxon>Bacteria</taxon>
        <taxon>Pseudomonadati</taxon>
        <taxon>Pseudomonadota</taxon>
        <taxon>Gammaproteobacteria</taxon>
        <taxon>Enterobacterales</taxon>
        <taxon>Enterobacteriaceae</taxon>
        <taxon>Escherichia</taxon>
    </lineage>
</organism>
<protein>
    <submittedName>
        <fullName evidence="1">Phage tail protein</fullName>
    </submittedName>
</protein>
<dbReference type="Proteomes" id="UP000197270">
    <property type="component" value="Unassembled WGS sequence"/>
</dbReference>
<comment type="caution">
    <text evidence="1">The sequence shown here is derived from an EMBL/GenBank/DDBJ whole genome shotgun (WGS) entry which is preliminary data.</text>
</comment>
<evidence type="ECO:0000313" key="1">
    <source>
        <dbReference type="EMBL" id="OWW52097.1"/>
    </source>
</evidence>
<reference evidence="1 2" key="1">
    <citation type="submission" date="2017-05" db="EMBL/GenBank/DDBJ databases">
        <title>Sequencing of Escherichia coli that cause persistent and transient Mastitis.</title>
        <authorList>
            <person name="Thacker T.C."/>
            <person name="Lippolis J.D."/>
            <person name="Brunelle B.W."/>
            <person name="Casey T.A."/>
            <person name="Reinhardt T.A."/>
            <person name="Sacco R.E."/>
            <person name="Holman D.B."/>
        </authorList>
    </citation>
    <scope>NUCLEOTIDE SEQUENCE [LARGE SCALE GENOMIC DNA]</scope>
    <source>
        <strain evidence="1 2">ECA-B</strain>
    </source>
</reference>
<gene>
    <name evidence="1" type="ORF">CCS08_23670</name>
</gene>
<dbReference type="AlphaFoldDB" id="A0A024L417"/>
<dbReference type="EMBL" id="NHTF01000069">
    <property type="protein sequence ID" value="OWW52097.1"/>
    <property type="molecule type" value="Genomic_DNA"/>
</dbReference>
<accession>A0A024L417</accession>
<dbReference type="Pfam" id="PF07409">
    <property type="entry name" value="GP46"/>
    <property type="match status" value="1"/>
</dbReference>